<dbReference type="PANTHER" id="PTHR13326">
    <property type="entry name" value="TRNA PSEUDOURIDINE SYNTHASE D"/>
    <property type="match status" value="1"/>
</dbReference>
<dbReference type="InterPro" id="IPR011760">
    <property type="entry name" value="PsdUridine_synth_TruD_insert"/>
</dbReference>
<feature type="compositionally biased region" description="Basic and acidic residues" evidence="3">
    <location>
        <begin position="608"/>
        <end position="656"/>
    </location>
</feature>
<evidence type="ECO:0000256" key="3">
    <source>
        <dbReference type="SAM" id="MobiDB-lite"/>
    </source>
</evidence>
<feature type="domain" description="TRUD" evidence="4">
    <location>
        <begin position="325"/>
        <end position="584"/>
    </location>
</feature>
<accession>A0A336LU63</accession>
<organism evidence="5">
    <name type="scientific">Culicoides sonorensis</name>
    <name type="common">Biting midge</name>
    <dbReference type="NCBI Taxonomy" id="179676"/>
    <lineage>
        <taxon>Eukaryota</taxon>
        <taxon>Metazoa</taxon>
        <taxon>Ecdysozoa</taxon>
        <taxon>Arthropoda</taxon>
        <taxon>Hexapoda</taxon>
        <taxon>Insecta</taxon>
        <taxon>Pterygota</taxon>
        <taxon>Neoptera</taxon>
        <taxon>Endopterygota</taxon>
        <taxon>Diptera</taxon>
        <taxon>Nematocera</taxon>
        <taxon>Chironomoidea</taxon>
        <taxon>Ceratopogonidae</taxon>
        <taxon>Ceratopogoninae</taxon>
        <taxon>Culicoides</taxon>
        <taxon>Monoculicoides</taxon>
    </lineage>
</organism>
<dbReference type="GO" id="GO:0009982">
    <property type="term" value="F:pseudouridine synthase activity"/>
    <property type="evidence" value="ECO:0007669"/>
    <property type="project" value="InterPro"/>
</dbReference>
<evidence type="ECO:0000259" key="4">
    <source>
        <dbReference type="PROSITE" id="PS50984"/>
    </source>
</evidence>
<dbReference type="InterPro" id="IPR001656">
    <property type="entry name" value="PsdUridine_synth_TruD"/>
</dbReference>
<dbReference type="VEuPathDB" id="VectorBase:CSON015596"/>
<dbReference type="PANTHER" id="PTHR13326:SF21">
    <property type="entry name" value="PSEUDOURIDYLATE SYNTHASE PUS7L"/>
    <property type="match status" value="1"/>
</dbReference>
<dbReference type="InterPro" id="IPR042214">
    <property type="entry name" value="TruD_catalytic"/>
</dbReference>
<evidence type="ECO:0000256" key="2">
    <source>
        <dbReference type="ARBA" id="ARBA00023235"/>
    </source>
</evidence>
<dbReference type="SUPFAM" id="SSF55120">
    <property type="entry name" value="Pseudouridine synthase"/>
    <property type="match status" value="1"/>
</dbReference>
<dbReference type="PIRSF" id="PIRSF037016">
    <property type="entry name" value="Pseudouridin_synth_euk_prd"/>
    <property type="match status" value="1"/>
</dbReference>
<sequence length="656" mass="75356">MRAKMPVRKGGRMFKKGSNLKKKMLKSRNEVAVKFITDIIARHGLDFTAKLTQILRIHQANKPHTYDQFGLVNFVEKTEGKLVGEITNKRPDLRVIEVGLDGKEAAITKLEVPVHPLQIAEVNTLDIVKQNYVSAEKVTEVAEYLKSEKYGKEAFEFDLEESVTEENRLLVRNVLQVRCGIDALVSLAGTKVTVKKFDSKKDKRNDVWLWDKPYVRFVLHRNLRYANILERAAKHVGVPIAKFQKCRMENSAGYTLQVLQLEKVEPALIQQAFERTMSIVSDFEFTDQVLEADKYQGYRTKAVVRKLKMTEDEVKKAMDLFSEKGYLNYFGISPNDLLRTPRYDIGKHIVKNDFSTAGKAIIRPRPLDRDIYEELKEFIFVANDPRIVVPAFKFLKLKESNDLTAKIVTAMVDNRHGKLEGKFATQAFAKADPKQVMEYTDAFLNVIWNQTVNKLVEKRGGVTLAVGDLVFVDEAAEHFILYECSPNSSVLRESVKEGQKSYKEYVKALTEDDIKSGKYTPFDLVIPVLGFDVKYPENEVSTFIDELLNKNDISSKDWFQKAHANTVHGVQVTFRGTYRRVLEKPKNLTYKMEKYVDEKLPLFLQDIPVRKREEPEKTEEKTDGEKTETEEAKENETKNGEEAKPVEEKKPGKWDT</sequence>
<dbReference type="GO" id="GO:0001522">
    <property type="term" value="P:pseudouridine synthesis"/>
    <property type="evidence" value="ECO:0007669"/>
    <property type="project" value="InterPro"/>
</dbReference>
<dbReference type="Pfam" id="PF01142">
    <property type="entry name" value="TruD"/>
    <property type="match status" value="1"/>
</dbReference>
<gene>
    <name evidence="5" type="primary">CSON015596</name>
</gene>
<dbReference type="GO" id="GO:0003723">
    <property type="term" value="F:RNA binding"/>
    <property type="evidence" value="ECO:0007669"/>
    <property type="project" value="InterPro"/>
</dbReference>
<dbReference type="InterPro" id="IPR020103">
    <property type="entry name" value="PsdUridine_synth_cat_dom_sf"/>
</dbReference>
<proteinExistence type="inferred from homology"/>
<keyword evidence="2" id="KW-0413">Isomerase</keyword>
<reference evidence="5" key="1">
    <citation type="submission" date="2018-07" db="EMBL/GenBank/DDBJ databases">
        <authorList>
            <person name="Quirk P.G."/>
            <person name="Krulwich T.A."/>
        </authorList>
    </citation>
    <scope>NUCLEOTIDE SEQUENCE</scope>
</reference>
<dbReference type="EMBL" id="UFQT01000099">
    <property type="protein sequence ID" value="SSX19887.1"/>
    <property type="molecule type" value="Genomic_DNA"/>
</dbReference>
<protein>
    <submittedName>
        <fullName evidence="5">CSON015596 protein</fullName>
    </submittedName>
</protein>
<dbReference type="Gene3D" id="3.30.2350.20">
    <property type="entry name" value="TruD, catalytic domain"/>
    <property type="match status" value="1"/>
</dbReference>
<name>A0A336LU63_CULSO</name>
<dbReference type="GO" id="GO:0005634">
    <property type="term" value="C:nucleus"/>
    <property type="evidence" value="ECO:0007669"/>
    <property type="project" value="TreeGrafter"/>
</dbReference>
<evidence type="ECO:0000313" key="5">
    <source>
        <dbReference type="EMBL" id="SSX19887.1"/>
    </source>
</evidence>
<feature type="region of interest" description="Disordered" evidence="3">
    <location>
        <begin position="607"/>
        <end position="656"/>
    </location>
</feature>
<dbReference type="AlphaFoldDB" id="A0A336LU63"/>
<evidence type="ECO:0000256" key="1">
    <source>
        <dbReference type="ARBA" id="ARBA00007953"/>
    </source>
</evidence>
<comment type="similarity">
    <text evidence="1">Belongs to the pseudouridine synthase TruD family.</text>
</comment>
<dbReference type="PROSITE" id="PS50984">
    <property type="entry name" value="TRUD"/>
    <property type="match status" value="1"/>
</dbReference>